<accession>A0A7L5DKZ4</accession>
<dbReference type="EMBL" id="CP051677">
    <property type="protein sequence ID" value="QJD79154.1"/>
    <property type="molecule type" value="Genomic_DNA"/>
</dbReference>
<dbReference type="AlphaFoldDB" id="A0A7L5DKZ4"/>
<keyword evidence="1" id="KW-0812">Transmembrane</keyword>
<dbReference type="RefSeq" id="WP_169551120.1">
    <property type="nucleotide sequence ID" value="NZ_CP051677.1"/>
</dbReference>
<protein>
    <submittedName>
        <fullName evidence="2">Uncharacterized protein</fullName>
    </submittedName>
</protein>
<organism evidence="2 3">
    <name type="scientific">Spirosoma rhododendri</name>
    <dbReference type="NCBI Taxonomy" id="2728024"/>
    <lineage>
        <taxon>Bacteria</taxon>
        <taxon>Pseudomonadati</taxon>
        <taxon>Bacteroidota</taxon>
        <taxon>Cytophagia</taxon>
        <taxon>Cytophagales</taxon>
        <taxon>Cytophagaceae</taxon>
        <taxon>Spirosoma</taxon>
    </lineage>
</organism>
<gene>
    <name evidence="2" type="ORF">HH216_12545</name>
</gene>
<dbReference type="Proteomes" id="UP000501128">
    <property type="component" value="Chromosome"/>
</dbReference>
<evidence type="ECO:0000313" key="3">
    <source>
        <dbReference type="Proteomes" id="UP000501128"/>
    </source>
</evidence>
<evidence type="ECO:0000313" key="2">
    <source>
        <dbReference type="EMBL" id="QJD79154.1"/>
    </source>
</evidence>
<feature type="transmembrane region" description="Helical" evidence="1">
    <location>
        <begin position="6"/>
        <end position="28"/>
    </location>
</feature>
<evidence type="ECO:0000256" key="1">
    <source>
        <dbReference type="SAM" id="Phobius"/>
    </source>
</evidence>
<proteinExistence type="predicted"/>
<keyword evidence="1" id="KW-1133">Transmembrane helix</keyword>
<keyword evidence="3" id="KW-1185">Reference proteome</keyword>
<keyword evidence="1" id="KW-0472">Membrane</keyword>
<dbReference type="KEGG" id="srho:HH216_12545"/>
<name>A0A7L5DKZ4_9BACT</name>
<sequence length="124" mass="14359">MSVESRSYKISVMIFIAIISIFLGLGYLQDRELDEKLTECSKFTFATVTRAYRKGGMPHVTYVFKNNGKIYENDESIDAYAIGEPILVNLDKVERSSLLIRFYCSDPNKHKIMWEKTMMKANLK</sequence>
<reference evidence="2 3" key="1">
    <citation type="submission" date="2020-04" db="EMBL/GenBank/DDBJ databases">
        <title>Genome sequencing of novel species.</title>
        <authorList>
            <person name="Heo J."/>
            <person name="Kim S.-J."/>
            <person name="Kim J.-S."/>
            <person name="Hong S.-B."/>
            <person name="Kwon S.-W."/>
        </authorList>
    </citation>
    <scope>NUCLEOTIDE SEQUENCE [LARGE SCALE GENOMIC DNA]</scope>
    <source>
        <strain evidence="2 3">CJU-R4</strain>
    </source>
</reference>